<sequence length="90" mass="9913">MGWTPIPVVHSKYTDPIPNMTAVVADVVDPRDASVAVKIRAMLQTKDSIDAAHLKAVRKLKNSKLMTVFLCCLADVPDTADLQTHIRDQD</sequence>
<evidence type="ECO:0000313" key="1">
    <source>
        <dbReference type="EMBL" id="KNC73253.1"/>
    </source>
</evidence>
<protein>
    <submittedName>
        <fullName evidence="1">Uncharacterized protein</fullName>
    </submittedName>
</protein>
<dbReference type="Proteomes" id="UP000054560">
    <property type="component" value="Unassembled WGS sequence"/>
</dbReference>
<dbReference type="RefSeq" id="XP_014147155.1">
    <property type="nucleotide sequence ID" value="XM_014291680.1"/>
</dbReference>
<dbReference type="GeneID" id="25914690"/>
<dbReference type="AlphaFoldDB" id="A0A0L0FAY0"/>
<name>A0A0L0FAY0_9EUKA</name>
<proteinExistence type="predicted"/>
<organism evidence="1 2">
    <name type="scientific">Sphaeroforma arctica JP610</name>
    <dbReference type="NCBI Taxonomy" id="667725"/>
    <lineage>
        <taxon>Eukaryota</taxon>
        <taxon>Ichthyosporea</taxon>
        <taxon>Ichthyophonida</taxon>
        <taxon>Sphaeroforma</taxon>
    </lineage>
</organism>
<reference evidence="1 2" key="1">
    <citation type="submission" date="2011-02" db="EMBL/GenBank/DDBJ databases">
        <title>The Genome Sequence of Sphaeroforma arctica JP610.</title>
        <authorList>
            <consortium name="The Broad Institute Genome Sequencing Platform"/>
            <person name="Russ C."/>
            <person name="Cuomo C."/>
            <person name="Young S.K."/>
            <person name="Zeng Q."/>
            <person name="Gargeya S."/>
            <person name="Alvarado L."/>
            <person name="Berlin A."/>
            <person name="Chapman S.B."/>
            <person name="Chen Z."/>
            <person name="Freedman E."/>
            <person name="Gellesch M."/>
            <person name="Goldberg J."/>
            <person name="Griggs A."/>
            <person name="Gujja S."/>
            <person name="Heilman E."/>
            <person name="Heiman D."/>
            <person name="Howarth C."/>
            <person name="Mehta T."/>
            <person name="Neiman D."/>
            <person name="Pearson M."/>
            <person name="Roberts A."/>
            <person name="Saif S."/>
            <person name="Shea T."/>
            <person name="Shenoy N."/>
            <person name="Sisk P."/>
            <person name="Stolte C."/>
            <person name="Sykes S."/>
            <person name="White J."/>
            <person name="Yandava C."/>
            <person name="Burger G."/>
            <person name="Gray M.W."/>
            <person name="Holland P.W.H."/>
            <person name="King N."/>
            <person name="Lang F.B.F."/>
            <person name="Roger A.J."/>
            <person name="Ruiz-Trillo I."/>
            <person name="Haas B."/>
            <person name="Nusbaum C."/>
            <person name="Birren B."/>
        </authorList>
    </citation>
    <scope>NUCLEOTIDE SEQUENCE [LARGE SCALE GENOMIC DNA]</scope>
    <source>
        <strain evidence="1 2">JP610</strain>
    </source>
</reference>
<accession>A0A0L0FAY0</accession>
<evidence type="ECO:0000313" key="2">
    <source>
        <dbReference type="Proteomes" id="UP000054560"/>
    </source>
</evidence>
<dbReference type="EMBL" id="KQ245863">
    <property type="protein sequence ID" value="KNC73253.1"/>
    <property type="molecule type" value="Genomic_DNA"/>
</dbReference>
<gene>
    <name evidence="1" type="ORF">SARC_14186</name>
</gene>
<keyword evidence="2" id="KW-1185">Reference proteome</keyword>